<evidence type="ECO:0008006" key="4">
    <source>
        <dbReference type="Google" id="ProtNLM"/>
    </source>
</evidence>
<evidence type="ECO:0000313" key="3">
    <source>
        <dbReference type="Proteomes" id="UP000225379"/>
    </source>
</evidence>
<dbReference type="SUPFAM" id="SSF52540">
    <property type="entry name" value="P-loop containing nucleoside triphosphate hydrolases"/>
    <property type="match status" value="1"/>
</dbReference>
<gene>
    <name evidence="2" type="ORF">CRT60_22965</name>
</gene>
<dbReference type="OrthoDB" id="7202530at2"/>
<feature type="region of interest" description="Disordered" evidence="1">
    <location>
        <begin position="209"/>
        <end position="229"/>
    </location>
</feature>
<organism evidence="2 3">
    <name type="scientific">Azospirillum palustre</name>
    <dbReference type="NCBI Taxonomy" id="2044885"/>
    <lineage>
        <taxon>Bacteria</taxon>
        <taxon>Pseudomonadati</taxon>
        <taxon>Pseudomonadota</taxon>
        <taxon>Alphaproteobacteria</taxon>
        <taxon>Rhodospirillales</taxon>
        <taxon>Azospirillaceae</taxon>
        <taxon>Azospirillum</taxon>
    </lineage>
</organism>
<proteinExistence type="predicted"/>
<reference evidence="3" key="1">
    <citation type="submission" date="2017-10" db="EMBL/GenBank/DDBJ databases">
        <authorList>
            <person name="Kravchenko I.K."/>
            <person name="Grouzdev D.S."/>
        </authorList>
    </citation>
    <scope>NUCLEOTIDE SEQUENCE [LARGE SCALE GENOMIC DNA]</scope>
    <source>
        <strain evidence="3">B2</strain>
    </source>
</reference>
<evidence type="ECO:0000256" key="1">
    <source>
        <dbReference type="SAM" id="MobiDB-lite"/>
    </source>
</evidence>
<name>A0A2B8B5H3_9PROT</name>
<dbReference type="Gene3D" id="3.40.50.300">
    <property type="entry name" value="P-loop containing nucleotide triphosphate hydrolases"/>
    <property type="match status" value="1"/>
</dbReference>
<feature type="region of interest" description="Disordered" evidence="1">
    <location>
        <begin position="258"/>
        <end position="307"/>
    </location>
</feature>
<protein>
    <recommendedName>
        <fullName evidence="4">Protein ImuA</fullName>
    </recommendedName>
</protein>
<sequence length="307" mass="32062">MPVPLSSPPSADAAPRDRAGLLADLRARIRRIEGAGGEGGRTLAFGIDSVDGHLPDGGLPLGCLHAVAADAPGAGTGFAVALLARLATPKRPALWILRGRDLYAPGLAAYGLTPDRLVAVRAVRPVDALWAMEEALRCSTLSAVLGELEGLDLTASRRLQLAAESSGVTGFLMDASAGASDGRNLRVAGGRAEGLSAAVTRWRLDAVPSLDEEGDAAPRPAGGPPGLGMPRWSVMLERCRGGRPGRWTLAWDGQGWHDVGKEDRSGLRQTAGREAGLWPAGHPMSDTRQNRLSDHRKPAVTKLTAGQ</sequence>
<dbReference type="InterPro" id="IPR027417">
    <property type="entry name" value="P-loop_NTPase"/>
</dbReference>
<evidence type="ECO:0000313" key="2">
    <source>
        <dbReference type="EMBL" id="PGH52808.1"/>
    </source>
</evidence>
<dbReference type="Proteomes" id="UP000225379">
    <property type="component" value="Unassembled WGS sequence"/>
</dbReference>
<accession>A0A2B8B5H3</accession>
<dbReference type="AlphaFoldDB" id="A0A2B8B5H3"/>
<keyword evidence="3" id="KW-1185">Reference proteome</keyword>
<dbReference type="RefSeq" id="WP_098738910.1">
    <property type="nucleotide sequence ID" value="NZ_PDKW01000043.1"/>
</dbReference>
<comment type="caution">
    <text evidence="2">The sequence shown here is derived from an EMBL/GenBank/DDBJ whole genome shotgun (WGS) entry which is preliminary data.</text>
</comment>
<dbReference type="EMBL" id="PDKW01000043">
    <property type="protein sequence ID" value="PGH52808.1"/>
    <property type="molecule type" value="Genomic_DNA"/>
</dbReference>
<feature type="compositionally biased region" description="Basic and acidic residues" evidence="1">
    <location>
        <begin position="288"/>
        <end position="297"/>
    </location>
</feature>